<gene>
    <name evidence="12 14" type="primary">hisB</name>
    <name evidence="13" type="ORF">LXM24_23895</name>
    <name evidence="14" type="ORF">LXM24_24285</name>
</gene>
<evidence type="ECO:0000313" key="15">
    <source>
        <dbReference type="Proteomes" id="UP001139700"/>
    </source>
</evidence>
<evidence type="ECO:0000256" key="1">
    <source>
        <dbReference type="ARBA" id="ARBA00001946"/>
    </source>
</evidence>
<dbReference type="InterPro" id="IPR005954">
    <property type="entry name" value="HisB_N"/>
</dbReference>
<feature type="binding site" evidence="12">
    <location>
        <position position="10"/>
    </location>
    <ligand>
        <name>Mg(2+)</name>
        <dbReference type="ChEBI" id="CHEBI:18420"/>
    </ligand>
</feature>
<dbReference type="InterPro" id="IPR006543">
    <property type="entry name" value="Histidinol-phos"/>
</dbReference>
<evidence type="ECO:0000256" key="10">
    <source>
        <dbReference type="ARBA" id="ARBA00023268"/>
    </source>
</evidence>
<proteinExistence type="inferred from homology"/>
<evidence type="ECO:0000313" key="14">
    <source>
        <dbReference type="EMBL" id="MCF0043245.1"/>
    </source>
</evidence>
<evidence type="ECO:0000256" key="6">
    <source>
        <dbReference type="ARBA" id="ARBA00022801"/>
    </source>
</evidence>
<comment type="cofactor">
    <cofactor evidence="1 12">
        <name>Mg(2+)</name>
        <dbReference type="ChEBI" id="CHEBI:18420"/>
    </cofactor>
</comment>
<evidence type="ECO:0000256" key="3">
    <source>
        <dbReference type="ARBA" id="ARBA00022490"/>
    </source>
</evidence>
<evidence type="ECO:0000256" key="11">
    <source>
        <dbReference type="ARBA" id="ARBA00049158"/>
    </source>
</evidence>
<dbReference type="SUPFAM" id="SSF54211">
    <property type="entry name" value="Ribosomal protein S5 domain 2-like"/>
    <property type="match status" value="2"/>
</dbReference>
<reference evidence="14" key="1">
    <citation type="submission" date="2021-12" db="EMBL/GenBank/DDBJ databases">
        <title>Novel species in genus Dyadobacter.</title>
        <authorList>
            <person name="Ma C."/>
        </authorList>
    </citation>
    <scope>NUCLEOTIDE SEQUENCE</scope>
    <source>
        <strain evidence="14">CY399</strain>
    </source>
</reference>
<dbReference type="FunFam" id="3.30.230.40:FF:000003">
    <property type="entry name" value="Imidazoleglycerol-phosphate dehydratase HisB"/>
    <property type="match status" value="1"/>
</dbReference>
<comment type="catalytic activity">
    <reaction evidence="11 12">
        <text>L-histidinol phosphate + H2O = L-histidinol + phosphate</text>
        <dbReference type="Rhea" id="RHEA:14465"/>
        <dbReference type="ChEBI" id="CHEBI:15377"/>
        <dbReference type="ChEBI" id="CHEBI:43474"/>
        <dbReference type="ChEBI" id="CHEBI:57699"/>
        <dbReference type="ChEBI" id="CHEBI:57980"/>
        <dbReference type="EC" id="3.1.3.15"/>
    </reaction>
</comment>
<dbReference type="Proteomes" id="UP001139700">
    <property type="component" value="Unassembled WGS sequence"/>
</dbReference>
<dbReference type="PROSITE" id="PS00955">
    <property type="entry name" value="IGP_DEHYDRATASE_2"/>
    <property type="match status" value="1"/>
</dbReference>
<dbReference type="GO" id="GO:0046872">
    <property type="term" value="F:metal ion binding"/>
    <property type="evidence" value="ECO:0007669"/>
    <property type="project" value="UniProtKB-KW"/>
</dbReference>
<feature type="binding site" evidence="12">
    <location>
        <position position="8"/>
    </location>
    <ligand>
        <name>Mg(2+)</name>
        <dbReference type="ChEBI" id="CHEBI:18420"/>
    </ligand>
</feature>
<dbReference type="Pfam" id="PF13242">
    <property type="entry name" value="Hydrolase_like"/>
    <property type="match status" value="1"/>
</dbReference>
<dbReference type="RefSeq" id="WP_234616001.1">
    <property type="nucleotide sequence ID" value="NZ_CP098806.1"/>
</dbReference>
<dbReference type="InterPro" id="IPR038494">
    <property type="entry name" value="IGPD_sf"/>
</dbReference>
<dbReference type="Gene3D" id="3.40.50.1000">
    <property type="entry name" value="HAD superfamily/HAD-like"/>
    <property type="match status" value="1"/>
</dbReference>
<feature type="active site" description="Nucleophile" evidence="12">
    <location>
        <position position="8"/>
    </location>
</feature>
<dbReference type="PANTHER" id="PTHR23133">
    <property type="entry name" value="IMIDAZOLEGLYCEROL-PHOSPHATE DEHYDRATASE HIS7"/>
    <property type="match status" value="1"/>
</dbReference>
<dbReference type="PANTHER" id="PTHR23133:SF2">
    <property type="entry name" value="IMIDAZOLEGLYCEROL-PHOSPHATE DEHYDRATASE"/>
    <property type="match status" value="1"/>
</dbReference>
<comment type="similarity">
    <text evidence="12">In the C-terminal section; belongs to the imidazoleglycerol-phosphate dehydratase family.</text>
</comment>
<dbReference type="InterPro" id="IPR006549">
    <property type="entry name" value="HAD-SF_hydro_IIIA"/>
</dbReference>
<keyword evidence="7 12" id="KW-0460">Magnesium</keyword>
<keyword evidence="8 12" id="KW-0368">Histidine biosynthesis</keyword>
<evidence type="ECO:0000256" key="12">
    <source>
        <dbReference type="HAMAP-Rule" id="MF_01022"/>
    </source>
</evidence>
<comment type="similarity">
    <text evidence="12">In the N-terminal section; belongs to the histidinol-phosphatase family.</text>
</comment>
<sequence>MKKVLFIDRDGTIIVEPPTDFQVDSLEKLEFLPKAISALRKIAEETDYELVMVTNQDGLGTDSFPEPTFWPAQNKMLQTLAGENIHFTNVHVDRSFPEDNLPTRKPGIGMLSEYFSEEYDLANSYVIGDRLTDVQLAVNLGAKAILVLDNVPETGVSEKMNEVTSFVSKDWDAIYEHLKLPARKASVERNTKETQIKVELNLDGSGRANIHTGLGFFDHMLDQLARHSGADLSIQVEGDLHIDEHHTIEDTALALGEAYRQAIGDKRGISRYGFLLPMDEALAQVAIDFSGRPWIVWDAEFKREKIGEMPTEMFFHFFKSFSDTSLSNLNIQVSGDNEHHKIESIFKAFAKAIKMAVRRDLKALDFMPSTKGVL</sequence>
<name>A0A9X1PGD2_9BACT</name>
<feature type="active site" description="Proton donor" evidence="12">
    <location>
        <position position="10"/>
    </location>
</feature>
<dbReference type="InterPro" id="IPR023214">
    <property type="entry name" value="HAD_sf"/>
</dbReference>
<keyword evidence="15" id="KW-1185">Reference proteome</keyword>
<feature type="binding site" evidence="12">
    <location>
        <position position="129"/>
    </location>
    <ligand>
        <name>Mg(2+)</name>
        <dbReference type="ChEBI" id="CHEBI:18420"/>
    </ligand>
</feature>
<comment type="subcellular location">
    <subcellularLocation>
        <location evidence="12">Cytoplasm</location>
    </subcellularLocation>
</comment>
<evidence type="ECO:0000256" key="2">
    <source>
        <dbReference type="ARBA" id="ARBA00005047"/>
    </source>
</evidence>
<dbReference type="EC" id="4.2.1.19" evidence="12"/>
<dbReference type="InterPro" id="IPR020568">
    <property type="entry name" value="Ribosomal_Su5_D2-typ_SF"/>
</dbReference>
<dbReference type="InterPro" id="IPR036412">
    <property type="entry name" value="HAD-like_sf"/>
</dbReference>
<protein>
    <recommendedName>
        <fullName evidence="12">Histidine biosynthesis bifunctional protein HisB</fullName>
    </recommendedName>
    <domain>
        <recommendedName>
            <fullName evidence="12">Histidinol-phosphatase</fullName>
            <ecNumber evidence="12">3.1.3.15</ecNumber>
        </recommendedName>
    </domain>
    <domain>
        <recommendedName>
            <fullName evidence="12">Imidazoleglycerol-phosphate dehydratase</fullName>
            <shortName evidence="12">IGPD</shortName>
            <ecNumber evidence="12">4.2.1.19</ecNumber>
        </recommendedName>
    </domain>
</protein>
<keyword evidence="6 12" id="KW-0378">Hydrolase</keyword>
<dbReference type="GO" id="GO:0000105">
    <property type="term" value="P:L-histidine biosynthetic process"/>
    <property type="evidence" value="ECO:0007669"/>
    <property type="project" value="UniProtKB-UniRule"/>
</dbReference>
<dbReference type="NCBIfam" id="NF002111">
    <property type="entry name" value="PRK00951.2-1"/>
    <property type="match status" value="1"/>
</dbReference>
<feature type="region of interest" description="Histidinol-phosphatase" evidence="12">
    <location>
        <begin position="1"/>
        <end position="182"/>
    </location>
</feature>
<dbReference type="EMBL" id="JAJTTA010000005">
    <property type="protein sequence ID" value="MCF0043167.1"/>
    <property type="molecule type" value="Genomic_DNA"/>
</dbReference>
<feature type="region of interest" description="Imidazoleglycerol-phosphate dehydratase" evidence="12">
    <location>
        <begin position="183"/>
        <end position="374"/>
    </location>
</feature>
<dbReference type="AlphaFoldDB" id="A0A9X1PGD2"/>
<dbReference type="HAMAP" id="MF_00076">
    <property type="entry name" value="HisB"/>
    <property type="match status" value="1"/>
</dbReference>
<comment type="caution">
    <text evidence="12">Lacks conserved residue(s) required for the propagation of feature annotation.</text>
</comment>
<dbReference type="InterPro" id="IPR020566">
    <property type="entry name" value="His_synth_bifunc_HisB"/>
</dbReference>
<dbReference type="Pfam" id="PF00475">
    <property type="entry name" value="IGPD"/>
    <property type="match status" value="1"/>
</dbReference>
<comment type="pathway">
    <text evidence="12">Amino-acid biosynthesis; L-histidine biosynthesis; L-histidine from 5-phospho-alpha-D-ribose 1-diphosphate: step 8/9.</text>
</comment>
<comment type="pathway">
    <text evidence="2 12">Amino-acid biosynthesis; L-histidine biosynthesis; L-histidine from 5-phospho-alpha-D-ribose 1-diphosphate: step 6/9.</text>
</comment>
<dbReference type="GO" id="GO:0005737">
    <property type="term" value="C:cytoplasm"/>
    <property type="evidence" value="ECO:0007669"/>
    <property type="project" value="UniProtKB-SubCell"/>
</dbReference>
<evidence type="ECO:0000256" key="4">
    <source>
        <dbReference type="ARBA" id="ARBA00022605"/>
    </source>
</evidence>
<accession>A0A9X1PGD2</accession>
<keyword evidence="10 12" id="KW-0511">Multifunctional enzyme</keyword>
<keyword evidence="9 12" id="KW-0456">Lyase</keyword>
<dbReference type="EMBL" id="JAJTTA010000006">
    <property type="protein sequence ID" value="MCF0043245.1"/>
    <property type="molecule type" value="Genomic_DNA"/>
</dbReference>
<dbReference type="NCBIfam" id="NF003937">
    <property type="entry name" value="PRK05446.1"/>
    <property type="match status" value="1"/>
</dbReference>
<keyword evidence="3 12" id="KW-0963">Cytoplasm</keyword>
<comment type="caution">
    <text evidence="14">The sequence shown here is derived from an EMBL/GenBank/DDBJ whole genome shotgun (WGS) entry which is preliminary data.</text>
</comment>
<dbReference type="Gene3D" id="3.30.230.40">
    <property type="entry name" value="Imidazole glycerol phosphate dehydratase, domain 1"/>
    <property type="match status" value="2"/>
</dbReference>
<evidence type="ECO:0000256" key="5">
    <source>
        <dbReference type="ARBA" id="ARBA00022723"/>
    </source>
</evidence>
<dbReference type="SUPFAM" id="SSF56784">
    <property type="entry name" value="HAD-like"/>
    <property type="match status" value="1"/>
</dbReference>
<dbReference type="NCBIfam" id="TIGR01662">
    <property type="entry name" value="HAD-SF-IIIA"/>
    <property type="match status" value="1"/>
</dbReference>
<comment type="catalytic activity">
    <reaction evidence="12">
        <text>D-erythro-1-(imidazol-4-yl)glycerol 3-phosphate = 3-(imidazol-4-yl)-2-oxopropyl phosphate + H2O</text>
        <dbReference type="Rhea" id="RHEA:11040"/>
        <dbReference type="ChEBI" id="CHEBI:15377"/>
        <dbReference type="ChEBI" id="CHEBI:57766"/>
        <dbReference type="ChEBI" id="CHEBI:58278"/>
        <dbReference type="EC" id="4.2.1.19"/>
    </reaction>
</comment>
<dbReference type="EC" id="3.1.3.15" evidence="12"/>
<dbReference type="HAMAP" id="MF_01022">
    <property type="entry name" value="Bifunc_HisB"/>
    <property type="match status" value="1"/>
</dbReference>
<evidence type="ECO:0000256" key="9">
    <source>
        <dbReference type="ARBA" id="ARBA00023239"/>
    </source>
</evidence>
<dbReference type="GO" id="GO:0004401">
    <property type="term" value="F:histidinol-phosphatase activity"/>
    <property type="evidence" value="ECO:0007669"/>
    <property type="project" value="UniProtKB-UniRule"/>
</dbReference>
<keyword evidence="5 12" id="KW-0479">Metal-binding</keyword>
<dbReference type="NCBIfam" id="TIGR01656">
    <property type="entry name" value="Histidinol-ppas"/>
    <property type="match status" value="1"/>
</dbReference>
<evidence type="ECO:0000313" key="13">
    <source>
        <dbReference type="EMBL" id="MCF0043167.1"/>
    </source>
</evidence>
<dbReference type="NCBIfam" id="TIGR01261">
    <property type="entry name" value="hisB_Nterm"/>
    <property type="match status" value="1"/>
</dbReference>
<keyword evidence="4 12" id="KW-0028">Amino-acid biosynthesis</keyword>
<evidence type="ECO:0000256" key="7">
    <source>
        <dbReference type="ARBA" id="ARBA00022842"/>
    </source>
</evidence>
<dbReference type="FunFam" id="3.30.230.40:FF:000001">
    <property type="entry name" value="Imidazoleglycerol-phosphate dehydratase HisB"/>
    <property type="match status" value="1"/>
</dbReference>
<dbReference type="NCBIfam" id="NF002114">
    <property type="entry name" value="PRK00951.2-4"/>
    <property type="match status" value="1"/>
</dbReference>
<organism evidence="14 15">
    <name type="scientific">Dyadobacter fanqingshengii</name>
    <dbReference type="NCBI Taxonomy" id="2906443"/>
    <lineage>
        <taxon>Bacteria</taxon>
        <taxon>Pseudomonadati</taxon>
        <taxon>Bacteroidota</taxon>
        <taxon>Cytophagia</taxon>
        <taxon>Cytophagales</taxon>
        <taxon>Spirosomataceae</taxon>
        <taxon>Dyadobacter</taxon>
    </lineage>
</organism>
<dbReference type="InterPro" id="IPR020565">
    <property type="entry name" value="ImidazoleglycerP_deHydtase_CS"/>
</dbReference>
<dbReference type="InterPro" id="IPR000807">
    <property type="entry name" value="ImidazoleglycerolP_deHydtase"/>
</dbReference>
<dbReference type="PROSITE" id="PS00954">
    <property type="entry name" value="IGP_DEHYDRATASE_1"/>
    <property type="match status" value="1"/>
</dbReference>
<evidence type="ECO:0000256" key="8">
    <source>
        <dbReference type="ARBA" id="ARBA00023102"/>
    </source>
</evidence>
<dbReference type="GO" id="GO:0004424">
    <property type="term" value="F:imidazoleglycerol-phosphate dehydratase activity"/>
    <property type="evidence" value="ECO:0007669"/>
    <property type="project" value="UniProtKB-UniRule"/>
</dbReference>
<dbReference type="CDD" id="cd07914">
    <property type="entry name" value="IGPD"/>
    <property type="match status" value="1"/>
</dbReference>